<dbReference type="Gene3D" id="3.30.540.10">
    <property type="entry name" value="Fructose-1,6-Bisphosphatase, subunit A, domain 1"/>
    <property type="match status" value="1"/>
</dbReference>
<evidence type="ECO:0000256" key="13">
    <source>
        <dbReference type="ARBA" id="ARBA00041058"/>
    </source>
</evidence>
<evidence type="ECO:0000256" key="12">
    <source>
        <dbReference type="ARBA" id="ARBA00038963"/>
    </source>
</evidence>
<dbReference type="Proteomes" id="UP000887581">
    <property type="component" value="Unplaced"/>
</dbReference>
<dbReference type="InterPro" id="IPR020843">
    <property type="entry name" value="ER"/>
</dbReference>
<comment type="subcellular location">
    <subcellularLocation>
        <location evidence="1">Mitochondrion</location>
    </subcellularLocation>
</comment>
<evidence type="ECO:0000256" key="16">
    <source>
        <dbReference type="PIRSR" id="PIRSR600760-2"/>
    </source>
</evidence>
<dbReference type="Pfam" id="PF08240">
    <property type="entry name" value="ADH_N"/>
    <property type="match status" value="1"/>
</dbReference>
<keyword evidence="7" id="KW-0809">Transit peptide</keyword>
<dbReference type="SUPFAM" id="SSF51735">
    <property type="entry name" value="NAD(P)-binding Rossmann-fold domains"/>
    <property type="match status" value="1"/>
</dbReference>
<dbReference type="InterPro" id="IPR011032">
    <property type="entry name" value="GroES-like_sf"/>
</dbReference>
<feature type="domain" description="Enoyl reductase (ER)" evidence="17">
    <location>
        <begin position="29"/>
        <end position="330"/>
    </location>
</feature>
<evidence type="ECO:0000313" key="18">
    <source>
        <dbReference type="Proteomes" id="UP000887581"/>
    </source>
</evidence>
<dbReference type="FunFam" id="3.40.50.720:FF:000112">
    <property type="entry name" value="Enoyl-[acyl-carrier-protein] reductase 1, mitochondrial"/>
    <property type="match status" value="1"/>
</dbReference>
<keyword evidence="16" id="KW-0460">Magnesium</keyword>
<dbReference type="GO" id="GO:0006633">
    <property type="term" value="P:fatty acid biosynthetic process"/>
    <property type="evidence" value="ECO:0007669"/>
    <property type="project" value="UniProtKB-KW"/>
</dbReference>
<evidence type="ECO:0000256" key="6">
    <source>
        <dbReference type="ARBA" id="ARBA00022857"/>
    </source>
</evidence>
<keyword evidence="4" id="KW-0444">Lipid biosynthesis</keyword>
<dbReference type="PANTHER" id="PTHR43981">
    <property type="entry name" value="ENOYL-[ACYL-CARRIER-PROTEIN] REDUCTASE, MITOCHONDRIAL"/>
    <property type="match status" value="1"/>
</dbReference>
<feature type="binding site" evidence="16">
    <location>
        <position position="470"/>
    </location>
    <ligand>
        <name>Mg(2+)</name>
        <dbReference type="ChEBI" id="CHEBI:18420"/>
        <label>1</label>
        <note>catalytic</note>
    </ligand>
</feature>
<evidence type="ECO:0000256" key="3">
    <source>
        <dbReference type="ARBA" id="ARBA00010371"/>
    </source>
</evidence>
<evidence type="ECO:0000256" key="8">
    <source>
        <dbReference type="ARBA" id="ARBA00023002"/>
    </source>
</evidence>
<evidence type="ECO:0000256" key="1">
    <source>
        <dbReference type="ARBA" id="ARBA00004173"/>
    </source>
</evidence>
<evidence type="ECO:0000256" key="5">
    <source>
        <dbReference type="ARBA" id="ARBA00022832"/>
    </source>
</evidence>
<evidence type="ECO:0000256" key="14">
    <source>
        <dbReference type="ARBA" id="ARBA00042123"/>
    </source>
</evidence>
<evidence type="ECO:0000313" key="19">
    <source>
        <dbReference type="WBParaSite" id="sdigi.contig3.g375.t1"/>
    </source>
</evidence>
<organism evidence="18 19">
    <name type="scientific">Setaria digitata</name>
    <dbReference type="NCBI Taxonomy" id="48799"/>
    <lineage>
        <taxon>Eukaryota</taxon>
        <taxon>Metazoa</taxon>
        <taxon>Ecdysozoa</taxon>
        <taxon>Nematoda</taxon>
        <taxon>Chromadorea</taxon>
        <taxon>Rhabditida</taxon>
        <taxon>Spirurina</taxon>
        <taxon>Spiruromorpha</taxon>
        <taxon>Filarioidea</taxon>
        <taxon>Setariidae</taxon>
        <taxon>Setaria</taxon>
    </lineage>
</organism>
<dbReference type="GO" id="GO:0046872">
    <property type="term" value="F:metal ion binding"/>
    <property type="evidence" value="ECO:0007669"/>
    <property type="project" value="UniProtKB-KW"/>
</dbReference>
<dbReference type="WBParaSite" id="sdigi.contig3.g375.t1">
    <property type="protein sequence ID" value="sdigi.contig3.g375.t1"/>
    <property type="gene ID" value="sdigi.contig3.g375"/>
</dbReference>
<sequence length="711" mass="78251">MLRVKGVSVAYQNLYRCLTSKQLVYDSHGDPEKVLYLREVEIDSKPGPRKVRVRYLASPVNPADINQVQGIYPIKPPLPAVGGNEMVGEVEVVGDGVSRLRPGDRVVAARSGIGTWQTCANIDENDLIKIDRDLSLEASATFQVNPPTAYRMLKDFVKLQSGDFIVQNGGNSAVGRAVIQLARAWGYRTVSLVRERQNFAEIANELRTLGADYVLTEVELLKGMKTKVSSARLALNCVGGRSTSLLINCLENEGVMVTYGGMSKQPIQVPTSSFIFKNIQLRGFWMSHWYSVPGNEMVESLSITNPPELKLQSRDTGTCSVGMIKKKLIVDVTYLNCPLVTTLFITIGRHIVRGSLLLEVGEGIYCVSCNQVGFEYWLRKFKMANNELGKNQEMFKRSCFVTQLVALSASVAQRAGNIIKEWAFDGTGRPYYKGPISLRDLYTDADIAAEDCIVSSLHNYFGDSLKIIGEESSVPEGRTVVNSFDPDVLTYDNRCSDEVRQITSNDVVIWVDPLDGTYELVAAEGNISRQQEVTVLIGVSYHGRPIAGVIHQPFWGTNATGRTVWAIKGVGVHGIEIVKSNFQRYAVTTRSHSSPQIRDTVNILKEKNLISDTEFVGGAGFKVLKCLEGAAAYVFASPGCKKWDTCAPEAVITASDKEDMKISRLGGKLTDISGNDLYYGADAQISNSGGVLATAHWVDHQACLIYYLFLN</sequence>
<dbReference type="InterPro" id="IPR013154">
    <property type="entry name" value="ADH-like_N"/>
</dbReference>
<comment type="cofactor">
    <cofactor evidence="16">
        <name>Mg(2+)</name>
        <dbReference type="ChEBI" id="CHEBI:18420"/>
    </cofactor>
</comment>
<evidence type="ECO:0000256" key="7">
    <source>
        <dbReference type="ARBA" id="ARBA00022946"/>
    </source>
</evidence>
<reference evidence="19" key="1">
    <citation type="submission" date="2022-11" db="UniProtKB">
        <authorList>
            <consortium name="WormBaseParasite"/>
        </authorList>
    </citation>
    <scope>IDENTIFICATION</scope>
</reference>
<keyword evidence="8" id="KW-0560">Oxidoreductase</keyword>
<feature type="binding site" evidence="16">
    <location>
        <position position="512"/>
    </location>
    <ligand>
        <name>Mg(2+)</name>
        <dbReference type="ChEBI" id="CHEBI:18420"/>
        <label>1</label>
        <note>catalytic</note>
    </ligand>
</feature>
<dbReference type="InterPro" id="IPR036291">
    <property type="entry name" value="NAD(P)-bd_dom_sf"/>
</dbReference>
<protein>
    <recommendedName>
        <fullName evidence="13">Enoyl-[acyl-carrier-protein] reductase, mitochondrial</fullName>
        <ecNumber evidence="12">1.3.1.104</ecNumber>
    </recommendedName>
    <alternativeName>
        <fullName evidence="14">2-enoyl thioester reductase</fullName>
    </alternativeName>
</protein>
<dbReference type="EC" id="1.3.1.104" evidence="12"/>
<comment type="similarity">
    <text evidence="2">Belongs to the inositol monophosphatase superfamily.</text>
</comment>
<dbReference type="SUPFAM" id="SSF50129">
    <property type="entry name" value="GroES-like"/>
    <property type="match status" value="1"/>
</dbReference>
<keyword evidence="18" id="KW-1185">Reference proteome</keyword>
<dbReference type="SMART" id="SM00829">
    <property type="entry name" value="PKS_ER"/>
    <property type="match status" value="1"/>
</dbReference>
<evidence type="ECO:0000256" key="11">
    <source>
        <dbReference type="ARBA" id="ARBA00023160"/>
    </source>
</evidence>
<keyword evidence="10" id="KW-0496">Mitochondrion</keyword>
<dbReference type="InterPro" id="IPR051034">
    <property type="entry name" value="Mito_Enoyl-ACP_Reductase"/>
</dbReference>
<dbReference type="SUPFAM" id="SSF56655">
    <property type="entry name" value="Carbohydrate phosphatase"/>
    <property type="match status" value="1"/>
</dbReference>
<evidence type="ECO:0000256" key="15">
    <source>
        <dbReference type="ARBA" id="ARBA00048843"/>
    </source>
</evidence>
<dbReference type="Pfam" id="PF00107">
    <property type="entry name" value="ADH_zinc_N"/>
    <property type="match status" value="1"/>
</dbReference>
<dbReference type="InterPro" id="IPR013149">
    <property type="entry name" value="ADH-like_C"/>
</dbReference>
<proteinExistence type="inferred from homology"/>
<keyword evidence="9" id="KW-0443">Lipid metabolism</keyword>
<dbReference type="Gene3D" id="3.40.50.720">
    <property type="entry name" value="NAD(P)-binding Rossmann-like Domain"/>
    <property type="match status" value="1"/>
</dbReference>
<dbReference type="Pfam" id="PF00459">
    <property type="entry name" value="Inositol_P"/>
    <property type="match status" value="1"/>
</dbReference>
<name>A0A915PPG0_9BILA</name>
<dbReference type="FunFam" id="3.90.180.10:FF:000010">
    <property type="entry name" value="Enoyl-[acyl-carrier-protein] reductase, mitochondrial"/>
    <property type="match status" value="1"/>
</dbReference>
<dbReference type="InterPro" id="IPR000760">
    <property type="entry name" value="Inositol_monophosphatase-like"/>
</dbReference>
<keyword evidence="6" id="KW-0521">NADP</keyword>
<evidence type="ECO:0000256" key="9">
    <source>
        <dbReference type="ARBA" id="ARBA00023098"/>
    </source>
</evidence>
<comment type="similarity">
    <text evidence="3">Belongs to the zinc-containing alcohol dehydrogenase family. Quinone oxidoreductase subfamily.</text>
</comment>
<dbReference type="Gene3D" id="3.40.190.80">
    <property type="match status" value="1"/>
</dbReference>
<dbReference type="Gene3D" id="3.90.180.10">
    <property type="entry name" value="Medium-chain alcohol dehydrogenases, catalytic domain"/>
    <property type="match status" value="1"/>
</dbReference>
<dbReference type="CDD" id="cd08290">
    <property type="entry name" value="ETR"/>
    <property type="match status" value="1"/>
</dbReference>
<evidence type="ECO:0000256" key="4">
    <source>
        <dbReference type="ARBA" id="ARBA00022516"/>
    </source>
</evidence>
<keyword evidence="16" id="KW-0479">Metal-binding</keyword>
<keyword evidence="11" id="KW-0275">Fatty acid biosynthesis</keyword>
<feature type="binding site" evidence="16">
    <location>
        <position position="514"/>
    </location>
    <ligand>
        <name>Mg(2+)</name>
        <dbReference type="ChEBI" id="CHEBI:18420"/>
        <label>1</label>
        <note>catalytic</note>
    </ligand>
</feature>
<feature type="binding site" evidence="16">
    <location>
        <position position="515"/>
    </location>
    <ligand>
        <name>Mg(2+)</name>
        <dbReference type="ChEBI" id="CHEBI:18420"/>
        <label>1</label>
        <note>catalytic</note>
    </ligand>
</feature>
<dbReference type="GO" id="GO:0005739">
    <property type="term" value="C:mitochondrion"/>
    <property type="evidence" value="ECO:0007669"/>
    <property type="project" value="UniProtKB-SubCell"/>
</dbReference>
<keyword evidence="5" id="KW-0276">Fatty acid metabolism</keyword>
<dbReference type="GO" id="GO:0141148">
    <property type="term" value="F:enoyl-[acyl-carrier-protein] reductase (NADPH) activity"/>
    <property type="evidence" value="ECO:0007669"/>
    <property type="project" value="UniProtKB-EC"/>
</dbReference>
<evidence type="ECO:0000256" key="10">
    <source>
        <dbReference type="ARBA" id="ARBA00023128"/>
    </source>
</evidence>
<comment type="catalytic activity">
    <reaction evidence="15">
        <text>a 2,3-saturated acyl-[ACP] + NADP(+) = a (2E)-enoyl-[ACP] + NADPH + H(+)</text>
        <dbReference type="Rhea" id="RHEA:22564"/>
        <dbReference type="Rhea" id="RHEA-COMP:9925"/>
        <dbReference type="Rhea" id="RHEA-COMP:9926"/>
        <dbReference type="ChEBI" id="CHEBI:15378"/>
        <dbReference type="ChEBI" id="CHEBI:57783"/>
        <dbReference type="ChEBI" id="CHEBI:58349"/>
        <dbReference type="ChEBI" id="CHEBI:78784"/>
        <dbReference type="ChEBI" id="CHEBI:78785"/>
        <dbReference type="EC" id="1.3.1.104"/>
    </reaction>
</comment>
<dbReference type="PANTHER" id="PTHR43981:SF2">
    <property type="entry name" value="ENOYL-[ACYL-CARRIER-PROTEIN] REDUCTASE, MITOCHONDRIAL"/>
    <property type="match status" value="1"/>
</dbReference>
<evidence type="ECO:0000259" key="17">
    <source>
        <dbReference type="SMART" id="SM00829"/>
    </source>
</evidence>
<evidence type="ECO:0000256" key="2">
    <source>
        <dbReference type="ARBA" id="ARBA00009759"/>
    </source>
</evidence>
<dbReference type="AlphaFoldDB" id="A0A915PPG0"/>
<accession>A0A915PPG0</accession>
<feature type="binding site" evidence="16">
    <location>
        <position position="644"/>
    </location>
    <ligand>
        <name>Mg(2+)</name>
        <dbReference type="ChEBI" id="CHEBI:18420"/>
        <label>1</label>
        <note>catalytic</note>
    </ligand>
</feature>